<feature type="compositionally biased region" description="Acidic residues" evidence="4">
    <location>
        <begin position="325"/>
        <end position="336"/>
    </location>
</feature>
<keyword evidence="1" id="KW-0677">Repeat</keyword>
<feature type="compositionally biased region" description="Basic residues" evidence="4">
    <location>
        <begin position="342"/>
        <end position="353"/>
    </location>
</feature>
<protein>
    <submittedName>
        <fullName evidence="6">Putative non-transporter ABC protein</fullName>
    </submittedName>
</protein>
<gene>
    <name evidence="6" type="primary">abcF4</name>
    <name evidence="6" type="ORF">PPL_00086</name>
</gene>
<dbReference type="GO" id="GO:0016887">
    <property type="term" value="F:ATP hydrolysis activity"/>
    <property type="evidence" value="ECO:0007669"/>
    <property type="project" value="InterPro"/>
</dbReference>
<feature type="compositionally biased region" description="Acidic residues" evidence="4">
    <location>
        <begin position="170"/>
        <end position="180"/>
    </location>
</feature>
<sequence>MPPKGKKGKGQQFDSDDDIVDNIPQPEKKGGKQPAQKKGGKKGRGDESEEEDNVPAIPQPAKKGGNKNDNKKKSGNKNQAADDDEVEDDIPQPAKKGGNKNDNKKGGKQQVEEDDEEDIPQPAKKGGKNDKKKGVKQQQEEEEAEEDIPQPAKKGGKNDKKKGGKQQQQAEEDEEEEEDIPQPAKKGKDKKKSAKKQVEEEEEAEEEDIPQPAKKGGKKDKKKGGKQQVEEEEEEEEEEEDIPQPAKKGKDKKKSAKKQVEEEEEEEEEDIPQPAKKGGKNDKKKAGKKQQVEEEEEEEEEEDIPQPAKKGKDKKKSGKSKQQVEEEEEEEEEEDIPQPAKKGGKRDKKKGGNKHQEEEEEEEEEDIPQPAKKGKDKKKSGKSKQQDDEEEEEISSKMSDLSVKGKKGSSKSKNKGKHQEEEEEEEEVEEEQQEEEEEQPKQMTLAEAKAAKLAKKQAKLEAKKEKAKKKREADEGDAFEEMKKNKVVEIDYDNVDIDDVPGRDPPAYVHLKSGASARSKVGNDIKFDNLTLSVPGKILLQNASLTLAYGHKYGFVGRNGIGKSALVKKIAARDEINIAPHLRVLYVEQEVTGDDNTPLVCVMKADTERDWLLQEEKVLQKLDLEQPDWPYNPREKRNYTLRDIYDRLKEIDADKAITRASAILVGLGFTMEEISTKPSKDYSGGWRMRIALARALFCKPEVLLLDEPSNHLDLHACVWLEKYLYAWDKTLLVVSHEATFLNEVVNNIIHIHDQRLDQYRGNYDDFVKQRDMSLRAIDKQIDKQQRNLKKQKEFISKNKNNTNAKQASQRQKKIDKVEIIQAEKEDKSLVVSFPEPEHLTPPLLRFHNVSFGYPGRPTMFKELDIGIDMDRKIALVGMNGVGKSTLIKLLAGELEASEGYVERSRKCRVARFSQHFVDQLNTDQTPIEYFQEKFNNPPIQEIRNHLGRFGITSNLPLHKITTLSGGQKSRVILAEIAWSHPHILLLDEPTNHLDIDAIEALAEGINEFEGGVVLISHNQHLITLVANEIWVVKKDGTVNLYDGDFLQYKEEISRELDAMVIRS</sequence>
<dbReference type="Proteomes" id="UP000001396">
    <property type="component" value="Unassembled WGS sequence"/>
</dbReference>
<feature type="compositionally biased region" description="Acidic residues" evidence="4">
    <location>
        <begin position="81"/>
        <end position="90"/>
    </location>
</feature>
<evidence type="ECO:0000256" key="4">
    <source>
        <dbReference type="SAM" id="MobiDB-lite"/>
    </source>
</evidence>
<dbReference type="InParanoid" id="D3AVH5"/>
<evidence type="ECO:0000256" key="1">
    <source>
        <dbReference type="ARBA" id="ARBA00022737"/>
    </source>
</evidence>
<dbReference type="Pfam" id="PF12848">
    <property type="entry name" value="ABC_tran_Xtn"/>
    <property type="match status" value="1"/>
</dbReference>
<feature type="compositionally biased region" description="Acidic residues" evidence="4">
    <location>
        <begin position="358"/>
        <end position="367"/>
    </location>
</feature>
<feature type="domain" description="ABC transporter" evidence="5">
    <location>
        <begin position="525"/>
        <end position="778"/>
    </location>
</feature>
<dbReference type="SMART" id="SM00382">
    <property type="entry name" value="AAA"/>
    <property type="match status" value="2"/>
</dbReference>
<feature type="compositionally biased region" description="Basic residues" evidence="4">
    <location>
        <begin position="404"/>
        <end position="416"/>
    </location>
</feature>
<dbReference type="PANTHER" id="PTHR19211:SF14">
    <property type="entry name" value="ATP-BINDING CASSETTE SUB-FAMILY F MEMBER 1"/>
    <property type="match status" value="1"/>
</dbReference>
<dbReference type="InterPro" id="IPR003593">
    <property type="entry name" value="AAA+_ATPase"/>
</dbReference>
<proteinExistence type="predicted"/>
<feature type="compositionally biased region" description="Basic residues" evidence="4">
    <location>
        <begin position="247"/>
        <end position="257"/>
    </location>
</feature>
<dbReference type="GO" id="GO:0031288">
    <property type="term" value="P:sorocarp morphogenesis"/>
    <property type="evidence" value="ECO:0007669"/>
    <property type="project" value="UniProtKB-ARBA"/>
</dbReference>
<dbReference type="CDD" id="cd03221">
    <property type="entry name" value="ABCF_EF-3"/>
    <property type="match status" value="2"/>
</dbReference>
<evidence type="ECO:0000259" key="5">
    <source>
        <dbReference type="PROSITE" id="PS50893"/>
    </source>
</evidence>
<feature type="compositionally biased region" description="Basic residues" evidence="4">
    <location>
        <begin position="309"/>
        <end position="319"/>
    </location>
</feature>
<dbReference type="Pfam" id="PF00005">
    <property type="entry name" value="ABC_tran"/>
    <property type="match status" value="2"/>
</dbReference>
<dbReference type="InterPro" id="IPR003439">
    <property type="entry name" value="ABC_transporter-like_ATP-bd"/>
</dbReference>
<dbReference type="FunCoup" id="D3AVH5">
    <property type="interactions" value="83"/>
</dbReference>
<dbReference type="InterPro" id="IPR032781">
    <property type="entry name" value="ABC_tran_Xtn"/>
</dbReference>
<dbReference type="OMA" id="HEATFLN"/>
<keyword evidence="3" id="KW-0067">ATP-binding</keyword>
<evidence type="ECO:0000313" key="7">
    <source>
        <dbReference type="Proteomes" id="UP000001396"/>
    </source>
</evidence>
<dbReference type="InterPro" id="IPR027417">
    <property type="entry name" value="P-loop_NTPase"/>
</dbReference>
<feature type="compositionally biased region" description="Acidic residues" evidence="4">
    <location>
        <begin position="261"/>
        <end position="271"/>
    </location>
</feature>
<dbReference type="PROSITE" id="PS50893">
    <property type="entry name" value="ABC_TRANSPORTER_2"/>
    <property type="match status" value="2"/>
</dbReference>
<dbReference type="EMBL" id="ADBJ01000002">
    <property type="protein sequence ID" value="EFA86298.1"/>
    <property type="molecule type" value="Genomic_DNA"/>
</dbReference>
<dbReference type="Gene3D" id="3.40.50.300">
    <property type="entry name" value="P-loop containing nucleotide triphosphate hydrolases"/>
    <property type="match status" value="3"/>
</dbReference>
<keyword evidence="7" id="KW-1185">Reference proteome</keyword>
<dbReference type="InterPro" id="IPR017871">
    <property type="entry name" value="ABC_transporter-like_CS"/>
</dbReference>
<dbReference type="SUPFAM" id="SSF52540">
    <property type="entry name" value="P-loop containing nucleoside triphosphate hydrolases"/>
    <property type="match status" value="2"/>
</dbReference>
<feature type="compositionally biased region" description="Basic residues" evidence="4">
    <location>
        <begin position="215"/>
        <end position="225"/>
    </location>
</feature>
<feature type="compositionally biased region" description="Acidic residues" evidence="4">
    <location>
        <begin position="230"/>
        <end position="242"/>
    </location>
</feature>
<dbReference type="GeneID" id="31355620"/>
<evidence type="ECO:0000256" key="2">
    <source>
        <dbReference type="ARBA" id="ARBA00022741"/>
    </source>
</evidence>
<feature type="compositionally biased region" description="Acidic residues" evidence="4">
    <location>
        <begin position="199"/>
        <end position="209"/>
    </location>
</feature>
<dbReference type="STRING" id="670386.D3AVH5"/>
<name>D3AVH5_HETP5</name>
<feature type="compositionally biased region" description="Basic residues" evidence="4">
    <location>
        <begin position="185"/>
        <end position="195"/>
    </location>
</feature>
<dbReference type="FunFam" id="3.40.50.300:FF:000104">
    <property type="entry name" value="ATP-binding cassette sub-family F member 3"/>
    <property type="match status" value="1"/>
</dbReference>
<evidence type="ECO:0000256" key="3">
    <source>
        <dbReference type="ARBA" id="ARBA00022840"/>
    </source>
</evidence>
<comment type="caution">
    <text evidence="6">The sequence shown here is derived from an EMBL/GenBank/DDBJ whole genome shotgun (WGS) entry which is preliminary data.</text>
</comment>
<reference evidence="6 7" key="1">
    <citation type="journal article" date="2011" name="Genome Res.">
        <title>Phylogeny-wide analysis of social amoeba genomes highlights ancient origins for complex intercellular communication.</title>
        <authorList>
            <person name="Heidel A.J."/>
            <person name="Lawal H.M."/>
            <person name="Felder M."/>
            <person name="Schilde C."/>
            <person name="Helps N.R."/>
            <person name="Tunggal B."/>
            <person name="Rivero F."/>
            <person name="John U."/>
            <person name="Schleicher M."/>
            <person name="Eichinger L."/>
            <person name="Platzer M."/>
            <person name="Noegel A.A."/>
            <person name="Schaap P."/>
            <person name="Gloeckner G."/>
        </authorList>
    </citation>
    <scope>NUCLEOTIDE SEQUENCE [LARGE SCALE GENOMIC DNA]</scope>
    <source>
        <strain evidence="7">ATCC 26659 / Pp 5 / PN500</strain>
    </source>
</reference>
<dbReference type="InterPro" id="IPR050611">
    <property type="entry name" value="ABCF"/>
</dbReference>
<accession>D3AVH5</accession>
<dbReference type="PANTHER" id="PTHR19211">
    <property type="entry name" value="ATP-BINDING TRANSPORT PROTEIN-RELATED"/>
    <property type="match status" value="1"/>
</dbReference>
<dbReference type="FunFam" id="3.40.50.300:FF:002699">
    <property type="entry name" value="ATP-binding cassette protein putative"/>
    <property type="match status" value="1"/>
</dbReference>
<feature type="domain" description="ABC transporter" evidence="5">
    <location>
        <begin position="844"/>
        <end position="1060"/>
    </location>
</feature>
<dbReference type="RefSeq" id="XP_020438403.1">
    <property type="nucleotide sequence ID" value="XM_020571129.1"/>
</dbReference>
<dbReference type="PROSITE" id="PS00211">
    <property type="entry name" value="ABC_TRANSPORTER_1"/>
    <property type="match status" value="2"/>
</dbReference>
<dbReference type="AlphaFoldDB" id="D3AVH5"/>
<feature type="compositionally biased region" description="Basic residues" evidence="4">
    <location>
        <begin position="372"/>
        <end position="382"/>
    </location>
</feature>
<feature type="compositionally biased region" description="Acidic residues" evidence="4">
    <location>
        <begin position="293"/>
        <end position="304"/>
    </location>
</feature>
<evidence type="ECO:0000313" key="6">
    <source>
        <dbReference type="EMBL" id="EFA86298.1"/>
    </source>
</evidence>
<dbReference type="GO" id="GO:0005524">
    <property type="term" value="F:ATP binding"/>
    <property type="evidence" value="ECO:0007669"/>
    <property type="project" value="UniProtKB-KW"/>
</dbReference>
<feature type="compositionally biased region" description="Acidic residues" evidence="4">
    <location>
        <begin position="421"/>
        <end position="438"/>
    </location>
</feature>
<feature type="region of interest" description="Disordered" evidence="4">
    <location>
        <begin position="1"/>
        <end position="477"/>
    </location>
</feature>
<organism evidence="6 7">
    <name type="scientific">Heterostelium pallidum (strain ATCC 26659 / Pp 5 / PN500)</name>
    <name type="common">Cellular slime mold</name>
    <name type="synonym">Polysphondylium pallidum</name>
    <dbReference type="NCBI Taxonomy" id="670386"/>
    <lineage>
        <taxon>Eukaryota</taxon>
        <taxon>Amoebozoa</taxon>
        <taxon>Evosea</taxon>
        <taxon>Eumycetozoa</taxon>
        <taxon>Dictyostelia</taxon>
        <taxon>Acytosteliales</taxon>
        <taxon>Acytosteliaceae</taxon>
        <taxon>Heterostelium</taxon>
    </lineage>
</organism>
<keyword evidence="2" id="KW-0547">Nucleotide-binding</keyword>